<proteinExistence type="predicted"/>
<keyword evidence="2" id="KW-1185">Reference proteome</keyword>
<sequence length="100" mass="11124">MLVMLANKPTKNACLLCDHSNHTARGNPVEDALMRTPLWLKMMKEFPSGNGCRDPKQADRNASGQLAPCPQVLICPPPLLGHHPMVTSLLDRRELIIQQM</sequence>
<name>A0A9Q3DJ55_9BASI</name>
<accession>A0A9Q3DJ55</accession>
<comment type="caution">
    <text evidence="1">The sequence shown here is derived from an EMBL/GenBank/DDBJ whole genome shotgun (WGS) entry which is preliminary data.</text>
</comment>
<evidence type="ECO:0000313" key="2">
    <source>
        <dbReference type="Proteomes" id="UP000765509"/>
    </source>
</evidence>
<gene>
    <name evidence="1" type="ORF">O181_043989</name>
</gene>
<dbReference type="Proteomes" id="UP000765509">
    <property type="component" value="Unassembled WGS sequence"/>
</dbReference>
<reference evidence="1" key="1">
    <citation type="submission" date="2021-03" db="EMBL/GenBank/DDBJ databases">
        <title>Draft genome sequence of rust myrtle Austropuccinia psidii MF-1, a brazilian biotype.</title>
        <authorList>
            <person name="Quecine M.C."/>
            <person name="Pachon D.M.R."/>
            <person name="Bonatelli M.L."/>
            <person name="Correr F.H."/>
            <person name="Franceschini L.M."/>
            <person name="Leite T.F."/>
            <person name="Margarido G.R.A."/>
            <person name="Almeida C.A."/>
            <person name="Ferrarezi J.A."/>
            <person name="Labate C.A."/>
        </authorList>
    </citation>
    <scope>NUCLEOTIDE SEQUENCE</scope>
    <source>
        <strain evidence="1">MF-1</strain>
    </source>
</reference>
<organism evidence="1 2">
    <name type="scientific">Austropuccinia psidii MF-1</name>
    <dbReference type="NCBI Taxonomy" id="1389203"/>
    <lineage>
        <taxon>Eukaryota</taxon>
        <taxon>Fungi</taxon>
        <taxon>Dikarya</taxon>
        <taxon>Basidiomycota</taxon>
        <taxon>Pucciniomycotina</taxon>
        <taxon>Pucciniomycetes</taxon>
        <taxon>Pucciniales</taxon>
        <taxon>Sphaerophragmiaceae</taxon>
        <taxon>Austropuccinia</taxon>
    </lineage>
</organism>
<evidence type="ECO:0000313" key="1">
    <source>
        <dbReference type="EMBL" id="MBW0504274.1"/>
    </source>
</evidence>
<dbReference type="EMBL" id="AVOT02017837">
    <property type="protein sequence ID" value="MBW0504274.1"/>
    <property type="molecule type" value="Genomic_DNA"/>
</dbReference>
<protein>
    <submittedName>
        <fullName evidence="1">Uncharacterized protein</fullName>
    </submittedName>
</protein>
<dbReference type="AlphaFoldDB" id="A0A9Q3DJ55"/>